<evidence type="ECO:0000313" key="3">
    <source>
        <dbReference type="EMBL" id="RNE29106.1"/>
    </source>
</evidence>
<dbReference type="RefSeq" id="WP_003563998.1">
    <property type="nucleotide sequence ID" value="NZ_JAJPDK010000016.1"/>
</dbReference>
<comment type="caution">
    <text evidence="2">The sequence shown here is derived from an EMBL/GenBank/DDBJ whole genome shotgun (WGS) entry which is preliminary data.</text>
</comment>
<dbReference type="EMBL" id="LKFS01000079">
    <property type="protein sequence ID" value="RND80318.1"/>
    <property type="molecule type" value="Genomic_DNA"/>
</dbReference>
<evidence type="ECO:0000313" key="4">
    <source>
        <dbReference type="Proteomes" id="UP000284123"/>
    </source>
</evidence>
<dbReference type="Proteomes" id="UP000284716">
    <property type="component" value="Unassembled WGS sequence"/>
</dbReference>
<dbReference type="Proteomes" id="UP000285532">
    <property type="component" value="Unassembled WGS sequence"/>
</dbReference>
<evidence type="ECO:0000313" key="6">
    <source>
        <dbReference type="Proteomes" id="UP000285532"/>
    </source>
</evidence>
<accession>S4ZM17</accession>
<evidence type="ECO:0000313" key="2">
    <source>
        <dbReference type="EMBL" id="RND87637.1"/>
    </source>
</evidence>
<dbReference type="KEGG" id="lcz:LCAZH_0728"/>
<accession>K6PVL4</accession>
<accession>A0A125U7D5</accession>
<organism evidence="2 6">
    <name type="scientific">Lacticaseibacillus paracasei</name>
    <name type="common">Lactobacillus paracasei</name>
    <dbReference type="NCBI Taxonomy" id="1597"/>
    <lineage>
        <taxon>Bacteria</taxon>
        <taxon>Bacillati</taxon>
        <taxon>Bacillota</taxon>
        <taxon>Bacilli</taxon>
        <taxon>Lactobacillales</taxon>
        <taxon>Lactobacillaceae</taxon>
        <taxon>Lacticaseibacillus</taxon>
    </lineage>
</organism>
<evidence type="ECO:0000313" key="5">
    <source>
        <dbReference type="Proteomes" id="UP000284716"/>
    </source>
</evidence>
<dbReference type="KEGG" id="lcl:LOCK919_0886"/>
<dbReference type="KEGG" id="lce:LC2W_0861"/>
<dbReference type="KEGG" id="lcs:LCBD_0860"/>
<dbReference type="EMBL" id="LKGI01000072">
    <property type="protein sequence ID" value="RNE29106.1"/>
    <property type="molecule type" value="Genomic_DNA"/>
</dbReference>
<sequence>MNRLRLSLTGFFGPNEHYLVAEQHDGIKIIYSVDPRVSTPIFLRTIAQNQIGH</sequence>
<dbReference type="AlphaFoldDB" id="A0A0K1KYA5"/>
<dbReference type="Proteomes" id="UP000284123">
    <property type="component" value="Unassembled WGS sequence"/>
</dbReference>
<accession>A0A0K1KYA5</accession>
<protein>
    <submittedName>
        <fullName evidence="2">Uncharacterized protein</fullName>
    </submittedName>
</protein>
<gene>
    <name evidence="1" type="ORF">FAM18157_02023</name>
    <name evidence="2" type="ORF">FAM18172_00715</name>
    <name evidence="3" type="ORF">FAM6012_02062</name>
</gene>
<accession>K0N311</accession>
<accession>K6RZB0</accession>
<evidence type="ECO:0000313" key="1">
    <source>
        <dbReference type="EMBL" id="RND80318.1"/>
    </source>
</evidence>
<proteinExistence type="predicted"/>
<dbReference type="EMBL" id="LKFU01000043">
    <property type="protein sequence ID" value="RND87637.1"/>
    <property type="molecule type" value="Genomic_DNA"/>
</dbReference>
<reference evidence="4 5" key="1">
    <citation type="journal article" date="2018" name="Front. Microbiol.">
        <title>Conversion of Methionine to Cysteine in Lactobacillus paracasei Depends on the Highly Mobile cysK-ctl-cysE Gene Cluster.</title>
        <authorList>
            <person name="Wuthrich D."/>
            <person name="Irmler S."/>
            <person name="Berthoud H."/>
            <person name="Guggenbuhl B."/>
            <person name="Eugster E."/>
            <person name="Bruggmann R."/>
        </authorList>
    </citation>
    <scope>NUCLEOTIDE SEQUENCE [LARGE SCALE GENOMIC DNA]</scope>
    <source>
        <strain evidence="1 5">FAM18157</strain>
        <strain evidence="2 6">FAM18172</strain>
        <strain evidence="3 4">FAM6012</strain>
    </source>
</reference>
<name>A0A0K1KYA5_LACPA</name>